<evidence type="ECO:0000313" key="2">
    <source>
        <dbReference type="EMBL" id="EDV00669.1"/>
    </source>
</evidence>
<dbReference type="HOGENOM" id="CLU_2366919_0_0_10"/>
<sequence length="95" mass="10681">MNSFQPADYIVYFHSFDKRTDSFQISVAASCEMYVCDDVIFYLYLDITAACTLCSVIYFHDVEVFAAIKKTFRTKPGILIMAVFTACSAALSGMK</sequence>
<feature type="transmembrane region" description="Helical" evidence="1">
    <location>
        <begin position="39"/>
        <end position="58"/>
    </location>
</feature>
<proteinExistence type="predicted"/>
<gene>
    <name evidence="2" type="ORF">BACCOP_02233</name>
</gene>
<keyword evidence="1" id="KW-0812">Transmembrane</keyword>
<accession>B3JK09</accession>
<organism evidence="2 3">
    <name type="scientific">Phocaeicola coprocola DSM 17136</name>
    <dbReference type="NCBI Taxonomy" id="470145"/>
    <lineage>
        <taxon>Bacteria</taxon>
        <taxon>Pseudomonadati</taxon>
        <taxon>Bacteroidota</taxon>
        <taxon>Bacteroidia</taxon>
        <taxon>Bacteroidales</taxon>
        <taxon>Bacteroidaceae</taxon>
        <taxon>Phocaeicola</taxon>
    </lineage>
</organism>
<dbReference type="AlphaFoldDB" id="B3JK09"/>
<keyword evidence="1" id="KW-0472">Membrane</keyword>
<dbReference type="STRING" id="470145.BACCOP_02233"/>
<reference evidence="2 3" key="2">
    <citation type="submission" date="2008-04" db="EMBL/GenBank/DDBJ databases">
        <authorList>
            <person name="Fulton L."/>
            <person name="Clifton S."/>
            <person name="Fulton B."/>
            <person name="Xu J."/>
            <person name="Minx P."/>
            <person name="Pepin K.H."/>
            <person name="Johnson M."/>
            <person name="Thiruvilangam P."/>
            <person name="Bhonagiri V."/>
            <person name="Nash W.E."/>
            <person name="Mardis E.R."/>
            <person name="Wilson R.K."/>
        </authorList>
    </citation>
    <scope>NUCLEOTIDE SEQUENCE [LARGE SCALE GENOMIC DNA]</scope>
    <source>
        <strain evidence="2 3">DSM 17136</strain>
    </source>
</reference>
<dbReference type="Proteomes" id="UP000003146">
    <property type="component" value="Unassembled WGS sequence"/>
</dbReference>
<evidence type="ECO:0000313" key="3">
    <source>
        <dbReference type="Proteomes" id="UP000003146"/>
    </source>
</evidence>
<comment type="caution">
    <text evidence="2">The sequence shown here is derived from an EMBL/GenBank/DDBJ whole genome shotgun (WGS) entry which is preliminary data.</text>
</comment>
<name>B3JK09_9BACT</name>
<evidence type="ECO:0000256" key="1">
    <source>
        <dbReference type="SAM" id="Phobius"/>
    </source>
</evidence>
<reference evidence="2 3" key="1">
    <citation type="submission" date="2008-04" db="EMBL/GenBank/DDBJ databases">
        <title>Draft genome sequence of Bacteroides coprocola (DSM 17136).</title>
        <authorList>
            <person name="Sudarsanam P."/>
            <person name="Ley R."/>
            <person name="Guruge J."/>
            <person name="Turnbaugh P.J."/>
            <person name="Mahowald M."/>
            <person name="Liep D."/>
            <person name="Gordon J."/>
        </authorList>
    </citation>
    <scope>NUCLEOTIDE SEQUENCE [LARGE SCALE GENOMIC DNA]</scope>
    <source>
        <strain evidence="2 3">DSM 17136</strain>
    </source>
</reference>
<protein>
    <submittedName>
        <fullName evidence="2">Uncharacterized protein</fullName>
    </submittedName>
</protein>
<dbReference type="EMBL" id="ABIY02000091">
    <property type="protein sequence ID" value="EDV00669.1"/>
    <property type="molecule type" value="Genomic_DNA"/>
</dbReference>
<keyword evidence="1" id="KW-1133">Transmembrane helix</keyword>
<feature type="transmembrane region" description="Helical" evidence="1">
    <location>
        <begin position="78"/>
        <end position="94"/>
    </location>
</feature>